<feature type="active site" description="O-(3'-phospho-DNA)-tyrosine intermediate" evidence="11">
    <location>
        <position position="341"/>
    </location>
</feature>
<evidence type="ECO:0000313" key="15">
    <source>
        <dbReference type="EMBL" id="EEI63186.1"/>
    </source>
</evidence>
<feature type="region of interest" description="Disordered" evidence="12">
    <location>
        <begin position="1"/>
        <end position="65"/>
    </location>
</feature>
<evidence type="ECO:0000256" key="3">
    <source>
        <dbReference type="ARBA" id="ARBA00015810"/>
    </source>
</evidence>
<comment type="subcellular location">
    <subcellularLocation>
        <location evidence="1 11">Cytoplasm</location>
    </subcellularLocation>
</comment>
<evidence type="ECO:0000256" key="7">
    <source>
        <dbReference type="ARBA" id="ARBA00022908"/>
    </source>
</evidence>
<comment type="similarity">
    <text evidence="2 11">Belongs to the 'phage' integrase family. XerD subfamily.</text>
</comment>
<evidence type="ECO:0000256" key="1">
    <source>
        <dbReference type="ARBA" id="ARBA00004496"/>
    </source>
</evidence>
<dbReference type="SUPFAM" id="SSF56349">
    <property type="entry name" value="DNA breaking-rejoining enzymes"/>
    <property type="match status" value="1"/>
</dbReference>
<keyword evidence="4 11" id="KW-0963">Cytoplasm</keyword>
<keyword evidence="9 11" id="KW-0233">DNA recombination</keyword>
<dbReference type="InterPro" id="IPR044068">
    <property type="entry name" value="CB"/>
</dbReference>
<dbReference type="Gene3D" id="1.10.150.130">
    <property type="match status" value="1"/>
</dbReference>
<dbReference type="CDD" id="cd00798">
    <property type="entry name" value="INT_XerDC_C"/>
    <property type="match status" value="1"/>
</dbReference>
<dbReference type="PANTHER" id="PTHR30349:SF81">
    <property type="entry name" value="TYROSINE RECOMBINASE XERC"/>
    <property type="match status" value="1"/>
</dbReference>
<evidence type="ECO:0000256" key="6">
    <source>
        <dbReference type="ARBA" id="ARBA00022829"/>
    </source>
</evidence>
<evidence type="ECO:0000259" key="13">
    <source>
        <dbReference type="PROSITE" id="PS51898"/>
    </source>
</evidence>
<dbReference type="RefSeq" id="WP_005393854.1">
    <property type="nucleotide sequence ID" value="NZ_GG667033.1"/>
</dbReference>
<feature type="domain" description="Tyr recombinase" evidence="13">
    <location>
        <begin position="168"/>
        <end position="354"/>
    </location>
</feature>
<dbReference type="PROSITE" id="PS51898">
    <property type="entry name" value="TYR_RECOMBINASE"/>
    <property type="match status" value="1"/>
</dbReference>
<dbReference type="NCBIfam" id="TIGR02225">
    <property type="entry name" value="recomb_XerD"/>
    <property type="match status" value="1"/>
</dbReference>
<evidence type="ECO:0000256" key="4">
    <source>
        <dbReference type="ARBA" id="ARBA00022490"/>
    </source>
</evidence>
<evidence type="ECO:0000256" key="10">
    <source>
        <dbReference type="ARBA" id="ARBA00023306"/>
    </source>
</evidence>
<protein>
    <recommendedName>
        <fullName evidence="3 11">Tyrosine recombinase XerD</fullName>
    </recommendedName>
</protein>
<dbReference type="NCBIfam" id="NF001399">
    <property type="entry name" value="PRK00283.1"/>
    <property type="match status" value="1"/>
</dbReference>
<dbReference type="HAMAP" id="MF_01808">
    <property type="entry name" value="Recomb_XerC_XerD"/>
    <property type="match status" value="1"/>
</dbReference>
<feature type="domain" description="Core-binding (CB)" evidence="14">
    <location>
        <begin position="64"/>
        <end position="147"/>
    </location>
</feature>
<dbReference type="Pfam" id="PF00589">
    <property type="entry name" value="Phage_integrase"/>
    <property type="match status" value="1"/>
</dbReference>
<evidence type="ECO:0000256" key="5">
    <source>
        <dbReference type="ARBA" id="ARBA00022618"/>
    </source>
</evidence>
<evidence type="ECO:0000256" key="9">
    <source>
        <dbReference type="ARBA" id="ARBA00023172"/>
    </source>
</evidence>
<evidence type="ECO:0000256" key="8">
    <source>
        <dbReference type="ARBA" id="ARBA00023125"/>
    </source>
</evidence>
<dbReference type="PANTHER" id="PTHR30349">
    <property type="entry name" value="PHAGE INTEGRASE-RELATED"/>
    <property type="match status" value="1"/>
</dbReference>
<dbReference type="Pfam" id="PF02899">
    <property type="entry name" value="Phage_int_SAM_1"/>
    <property type="match status" value="1"/>
</dbReference>
<comment type="caution">
    <text evidence="15">The sequence shown here is derived from an EMBL/GenBank/DDBJ whole genome shotgun (WGS) entry which is preliminary data.</text>
</comment>
<comment type="function">
    <text evidence="11">Site-specific tyrosine recombinase, which acts by catalyzing the cutting and rejoining of the recombining DNA molecules. The XerC-XerD complex is essential to convert dimers of the bacterial chromosome into monomers to permit their segregation at cell division. It also contributes to the segregational stability of plasmids.</text>
</comment>
<keyword evidence="7 11" id="KW-0229">DNA integration</keyword>
<evidence type="ECO:0000256" key="2">
    <source>
        <dbReference type="ARBA" id="ARBA00010450"/>
    </source>
</evidence>
<dbReference type="InterPro" id="IPR010998">
    <property type="entry name" value="Integrase_recombinase_N"/>
</dbReference>
<dbReference type="InterPro" id="IPR050090">
    <property type="entry name" value="Tyrosine_recombinase_XerCD"/>
</dbReference>
<evidence type="ECO:0000256" key="11">
    <source>
        <dbReference type="HAMAP-Rule" id="MF_01807"/>
    </source>
</evidence>
<comment type="subunit">
    <text evidence="11">Forms a cyclic heterotetrameric complex composed of two molecules of XerC and two molecules of XerD.</text>
</comment>
<keyword evidence="8 11" id="KW-0238">DNA-binding</keyword>
<dbReference type="InterPro" id="IPR002104">
    <property type="entry name" value="Integrase_catalytic"/>
</dbReference>
<feature type="compositionally biased region" description="Basic and acidic residues" evidence="12">
    <location>
        <begin position="18"/>
        <end position="32"/>
    </location>
</feature>
<proteinExistence type="inferred from homology"/>
<feature type="active site" evidence="11">
    <location>
        <position position="235"/>
    </location>
</feature>
<evidence type="ECO:0000313" key="16">
    <source>
        <dbReference type="Proteomes" id="UP000006237"/>
    </source>
</evidence>
<evidence type="ECO:0000256" key="12">
    <source>
        <dbReference type="SAM" id="MobiDB-lite"/>
    </source>
</evidence>
<keyword evidence="6 11" id="KW-0159">Chromosome partition</keyword>
<accession>A0ABM9XPT9</accession>
<keyword evidence="16" id="KW-1185">Reference proteome</keyword>
<dbReference type="InterPro" id="IPR023009">
    <property type="entry name" value="Tyrosine_recombinase_XerC/XerD"/>
</dbReference>
<dbReference type="InterPro" id="IPR013762">
    <property type="entry name" value="Integrase-like_cat_sf"/>
</dbReference>
<dbReference type="Proteomes" id="UP000006237">
    <property type="component" value="Unassembled WGS sequence"/>
</dbReference>
<organism evidence="15 16">
    <name type="scientific">Corynebacterium glucuronolyticum ATCC 51866</name>
    <dbReference type="NCBI Taxonomy" id="548478"/>
    <lineage>
        <taxon>Bacteria</taxon>
        <taxon>Bacillati</taxon>
        <taxon>Actinomycetota</taxon>
        <taxon>Actinomycetes</taxon>
        <taxon>Mycobacteriales</taxon>
        <taxon>Corynebacteriaceae</taxon>
        <taxon>Corynebacterium</taxon>
    </lineage>
</organism>
<sequence length="360" mass="39122">MVKTNPAEPVSNPQRSVNSRERGERRGARGESRGAQTSQRETEDSADTADSRPLRSGNRHQAETSAAKVARQWITYLTVERGKARNTIASYRRDLASYLDFVGERSLDSIAATDIEAFLQSLGRHGLAVTSVRRMLSTIRGFHAFARDEGIVADDVAHDITPPAMPQHLPDTLSVDEINTLIESQAGDSAVALRNKALLELLYGTGARISEVLSLAVDDITALEETDGILVLTGKGDKQRIVPVGSHARQAVDAYLVRGRPQLNKGKSAALFLNVRGGKAMSRQSAWQVVKQAATEAGITKDISPHTLRHSFATHLLEGGADVRSVQELLGHASVTTTQIYTHITADSLRAMWRTAHPRA</sequence>
<dbReference type="HAMAP" id="MF_01807">
    <property type="entry name" value="Recomb_XerD"/>
    <property type="match status" value="1"/>
</dbReference>
<name>A0ABM9XPT9_9CORY</name>
<gene>
    <name evidence="11 15" type="primary">xerD</name>
    <name evidence="15" type="ORF">HMPREF0293_1318</name>
</gene>
<dbReference type="Gene3D" id="1.10.443.10">
    <property type="entry name" value="Intergrase catalytic core"/>
    <property type="match status" value="1"/>
</dbReference>
<dbReference type="EMBL" id="ACHF01000032">
    <property type="protein sequence ID" value="EEI63186.1"/>
    <property type="molecule type" value="Genomic_DNA"/>
</dbReference>
<feature type="active site" evidence="11">
    <location>
        <position position="208"/>
    </location>
</feature>
<feature type="active site" evidence="11">
    <location>
        <position position="306"/>
    </location>
</feature>
<dbReference type="InterPro" id="IPR011010">
    <property type="entry name" value="DNA_brk_join_enz"/>
</dbReference>
<dbReference type="InterPro" id="IPR004107">
    <property type="entry name" value="Integrase_SAM-like_N"/>
</dbReference>
<evidence type="ECO:0000259" key="14">
    <source>
        <dbReference type="PROSITE" id="PS51900"/>
    </source>
</evidence>
<feature type="active site" evidence="11">
    <location>
        <position position="309"/>
    </location>
</feature>
<keyword evidence="5 11" id="KW-0132">Cell division</keyword>
<reference evidence="15 16" key="1">
    <citation type="submission" date="2009-01" db="EMBL/GenBank/DDBJ databases">
        <authorList>
            <person name="Qin X."/>
            <person name="Bachman B."/>
            <person name="Battles P."/>
            <person name="Bell A."/>
            <person name="Bess C."/>
            <person name="Bickham C."/>
            <person name="Chaboub L."/>
            <person name="Chen D."/>
            <person name="Coyle M."/>
            <person name="Deiros D.R."/>
            <person name="Dinh H."/>
            <person name="Forbes L."/>
            <person name="Fowler G."/>
            <person name="Francisco L."/>
            <person name="Fu Q."/>
            <person name="Gubbala S."/>
            <person name="Hale W."/>
            <person name="Han Y."/>
            <person name="Hemphill L."/>
            <person name="Highlander S.K."/>
            <person name="Hirani K."/>
            <person name="Hogues M."/>
            <person name="Jackson L."/>
            <person name="Jakkamsetti A."/>
            <person name="Javaid M."/>
            <person name="Jiang H."/>
            <person name="Korchina V."/>
            <person name="Kovar C."/>
            <person name="Lara F."/>
            <person name="Lee S."/>
            <person name="Mata R."/>
            <person name="Mathew T."/>
            <person name="Moen C."/>
            <person name="Morales K."/>
            <person name="Munidasa M."/>
            <person name="Nazareth L."/>
            <person name="Ngo R."/>
            <person name="Nguyen L."/>
            <person name="Okwuonu G."/>
            <person name="Ongeri F."/>
            <person name="Patil S."/>
            <person name="Petrosino J."/>
            <person name="Pham C."/>
            <person name="Pham P."/>
            <person name="Pu L.-L."/>
            <person name="Puazo M."/>
            <person name="Raj R."/>
            <person name="Reid J."/>
            <person name="Rouhana J."/>
            <person name="Saada N."/>
            <person name="Shang Y."/>
            <person name="Simmons D."/>
            <person name="Thornton R."/>
            <person name="Warren J."/>
            <person name="Weissenberger G."/>
            <person name="Zhang J."/>
            <person name="Zhang L."/>
            <person name="Zhou C."/>
            <person name="Zhu D."/>
            <person name="Muzny D."/>
            <person name="Worley K."/>
            <person name="Gibbs R."/>
        </authorList>
    </citation>
    <scope>NUCLEOTIDE SEQUENCE [LARGE SCALE GENOMIC DNA]</scope>
    <source>
        <strain evidence="15 16">ATCC 51866</strain>
    </source>
</reference>
<dbReference type="PROSITE" id="PS51900">
    <property type="entry name" value="CB"/>
    <property type="match status" value="1"/>
</dbReference>
<dbReference type="InterPro" id="IPR011932">
    <property type="entry name" value="Recomb_XerD"/>
</dbReference>
<keyword evidence="10 11" id="KW-0131">Cell cycle</keyword>
<feature type="active site" evidence="11">
    <location>
        <position position="332"/>
    </location>
</feature>